<evidence type="ECO:0000256" key="1">
    <source>
        <dbReference type="SAM" id="SignalP"/>
    </source>
</evidence>
<dbReference type="InterPro" id="IPR016024">
    <property type="entry name" value="ARM-type_fold"/>
</dbReference>
<evidence type="ECO:0000313" key="3">
    <source>
        <dbReference type="Proteomes" id="UP000320390"/>
    </source>
</evidence>
<accession>A0A518ESP2</accession>
<organism evidence="2 3">
    <name type="scientific">Saltatorellus ferox</name>
    <dbReference type="NCBI Taxonomy" id="2528018"/>
    <lineage>
        <taxon>Bacteria</taxon>
        <taxon>Pseudomonadati</taxon>
        <taxon>Planctomycetota</taxon>
        <taxon>Planctomycetia</taxon>
        <taxon>Planctomycetia incertae sedis</taxon>
        <taxon>Saltatorellus</taxon>
    </lineage>
</organism>
<dbReference type="PROSITE" id="PS51257">
    <property type="entry name" value="PROKAR_LIPOPROTEIN"/>
    <property type="match status" value="1"/>
</dbReference>
<name>A0A518ESP2_9BACT</name>
<evidence type="ECO:0000313" key="2">
    <source>
        <dbReference type="EMBL" id="QDV07117.1"/>
    </source>
</evidence>
<dbReference type="RefSeq" id="WP_145197900.1">
    <property type="nucleotide sequence ID" value="NZ_CP036434.1"/>
</dbReference>
<proteinExistence type="predicted"/>
<dbReference type="InterPro" id="IPR011989">
    <property type="entry name" value="ARM-like"/>
</dbReference>
<reference evidence="2 3" key="1">
    <citation type="submission" date="2019-02" db="EMBL/GenBank/DDBJ databases">
        <title>Deep-cultivation of Planctomycetes and their phenomic and genomic characterization uncovers novel biology.</title>
        <authorList>
            <person name="Wiegand S."/>
            <person name="Jogler M."/>
            <person name="Boedeker C."/>
            <person name="Pinto D."/>
            <person name="Vollmers J."/>
            <person name="Rivas-Marin E."/>
            <person name="Kohn T."/>
            <person name="Peeters S.H."/>
            <person name="Heuer A."/>
            <person name="Rast P."/>
            <person name="Oberbeckmann S."/>
            <person name="Bunk B."/>
            <person name="Jeske O."/>
            <person name="Meyerdierks A."/>
            <person name="Storesund J.E."/>
            <person name="Kallscheuer N."/>
            <person name="Luecker S."/>
            <person name="Lage O.M."/>
            <person name="Pohl T."/>
            <person name="Merkel B.J."/>
            <person name="Hornburger P."/>
            <person name="Mueller R.-W."/>
            <person name="Bruemmer F."/>
            <person name="Labrenz M."/>
            <person name="Spormann A.M."/>
            <person name="Op den Camp H."/>
            <person name="Overmann J."/>
            <person name="Amann R."/>
            <person name="Jetten M.S.M."/>
            <person name="Mascher T."/>
            <person name="Medema M.H."/>
            <person name="Devos D.P."/>
            <person name="Kaster A.-K."/>
            <person name="Ovreas L."/>
            <person name="Rohde M."/>
            <person name="Galperin M.Y."/>
            <person name="Jogler C."/>
        </authorList>
    </citation>
    <scope>NUCLEOTIDE SEQUENCE [LARGE SCALE GENOMIC DNA]</scope>
    <source>
        <strain evidence="2 3">Poly30</strain>
    </source>
</reference>
<keyword evidence="3" id="KW-1185">Reference proteome</keyword>
<gene>
    <name evidence="2" type="ORF">Poly30_26360</name>
</gene>
<dbReference type="InterPro" id="IPR004155">
    <property type="entry name" value="PBS_lyase_HEAT"/>
</dbReference>
<feature type="signal peptide" evidence="1">
    <location>
        <begin position="1"/>
        <end position="32"/>
    </location>
</feature>
<keyword evidence="1" id="KW-0732">Signal</keyword>
<dbReference type="SMART" id="SM00567">
    <property type="entry name" value="EZ_HEAT"/>
    <property type="match status" value="2"/>
</dbReference>
<dbReference type="EMBL" id="CP036434">
    <property type="protein sequence ID" value="QDV07117.1"/>
    <property type="molecule type" value="Genomic_DNA"/>
</dbReference>
<dbReference type="Gene3D" id="1.25.10.10">
    <property type="entry name" value="Leucine-rich Repeat Variant"/>
    <property type="match status" value="1"/>
</dbReference>
<dbReference type="AlphaFoldDB" id="A0A518ESP2"/>
<dbReference type="Proteomes" id="UP000320390">
    <property type="component" value="Chromosome"/>
</dbReference>
<sequence length="444" mass="46857" precursor="true">MSQLSRRAERHLACAAWIVLACTAAPVTGAHARQVEPPVGEAQKTAASDLLKSLADASTAGTLTPARFASALLAAGPEETESCLAFLGEPFQARMEGEVTTALDRQRIRAALDGVPGLIVEIATLPQLGPKDRAHAYAVAMEVLAASSIQTSVPLLGSLLEAAPARRLSGSVSSGLQKTVARLAEDPQLSSPQLAGWIRAGGSTFSAAVVDGAVRAGALMKLVGCLHSTTGAEGVILNRVAGMIQRGAPVVPEATCAAVLPYLGSQGAFERREASAVLGMVGDRRHVAALIEALDDSEHMVRTSALKALKALTGMTISGDSGRWKLWYSEQEAWWSAKGSSLIASISSADRGELVSVLKEVCTRRLYRREIAAQLVQLLDRQRPHEVRVAIASLATLRDPSTLEPILQLREHPNALVRSSVEDAVVAFRHAGIKIARIQPLPAD</sequence>
<feature type="chain" id="PRO_5021794925" description="HEAT repeat protein" evidence="1">
    <location>
        <begin position="33"/>
        <end position="444"/>
    </location>
</feature>
<evidence type="ECO:0008006" key="4">
    <source>
        <dbReference type="Google" id="ProtNLM"/>
    </source>
</evidence>
<dbReference type="SUPFAM" id="SSF48371">
    <property type="entry name" value="ARM repeat"/>
    <property type="match status" value="1"/>
</dbReference>
<protein>
    <recommendedName>
        <fullName evidence="4">HEAT repeat protein</fullName>
    </recommendedName>
</protein>